<evidence type="ECO:0008006" key="5">
    <source>
        <dbReference type="Google" id="ProtNLM"/>
    </source>
</evidence>
<dbReference type="Gene3D" id="3.40.50.11350">
    <property type="match status" value="1"/>
</dbReference>
<keyword evidence="4" id="KW-1185">Reference proteome</keyword>
<dbReference type="AlphaFoldDB" id="A0AA41FXH8"/>
<evidence type="ECO:0000256" key="2">
    <source>
        <dbReference type="ARBA" id="ARBA00022679"/>
    </source>
</evidence>
<organism evidence="3 4">
    <name type="scientific">Haloarcula salina</name>
    <dbReference type="NCBI Taxonomy" id="1429914"/>
    <lineage>
        <taxon>Archaea</taxon>
        <taxon>Methanobacteriati</taxon>
        <taxon>Methanobacteriota</taxon>
        <taxon>Stenosarchaea group</taxon>
        <taxon>Halobacteria</taxon>
        <taxon>Halobacteriales</taxon>
        <taxon>Haloarculaceae</taxon>
        <taxon>Haloarcula</taxon>
    </lineage>
</organism>
<dbReference type="Proteomes" id="UP001166304">
    <property type="component" value="Unassembled WGS sequence"/>
</dbReference>
<dbReference type="RefSeq" id="WP_162412288.1">
    <property type="nucleotide sequence ID" value="NZ_JAHQXE010000001.1"/>
</dbReference>
<keyword evidence="2" id="KW-0808">Transferase</keyword>
<evidence type="ECO:0000256" key="1">
    <source>
        <dbReference type="ARBA" id="ARBA00022676"/>
    </source>
</evidence>
<evidence type="ECO:0000313" key="3">
    <source>
        <dbReference type="EMBL" id="MBV0900411.1"/>
    </source>
</evidence>
<dbReference type="EMBL" id="JAHQXE010000001">
    <property type="protein sequence ID" value="MBV0900411.1"/>
    <property type="molecule type" value="Genomic_DNA"/>
</dbReference>
<evidence type="ECO:0000313" key="4">
    <source>
        <dbReference type="Proteomes" id="UP001166304"/>
    </source>
</evidence>
<proteinExistence type="predicted"/>
<name>A0AA41FXH8_9EURY</name>
<dbReference type="InterPro" id="IPR002516">
    <property type="entry name" value="Glyco_trans_11"/>
</dbReference>
<accession>A0AA41FXH8</accession>
<dbReference type="GO" id="GO:0008107">
    <property type="term" value="F:galactoside 2-alpha-L-fucosyltransferase activity"/>
    <property type="evidence" value="ECO:0007669"/>
    <property type="project" value="InterPro"/>
</dbReference>
<protein>
    <recommendedName>
        <fullName evidence="5">Glycosyl transferase family 11</fullName>
    </recommendedName>
</protein>
<dbReference type="GO" id="GO:0016020">
    <property type="term" value="C:membrane"/>
    <property type="evidence" value="ECO:0007669"/>
    <property type="project" value="InterPro"/>
</dbReference>
<dbReference type="PANTHER" id="PTHR11927:SF9">
    <property type="entry name" value="L-FUCOSYLTRANSFERASE"/>
    <property type="match status" value="1"/>
</dbReference>
<dbReference type="GO" id="GO:0005975">
    <property type="term" value="P:carbohydrate metabolic process"/>
    <property type="evidence" value="ECO:0007669"/>
    <property type="project" value="InterPro"/>
</dbReference>
<gene>
    <name evidence="3" type="ORF">KTS37_01295</name>
</gene>
<keyword evidence="1" id="KW-0328">Glycosyltransferase</keyword>
<reference evidence="3" key="1">
    <citation type="submission" date="2021-06" db="EMBL/GenBank/DDBJ databases">
        <title>New haloarchaea isolates fom saline soil.</title>
        <authorList>
            <person name="Duran-Viseras A."/>
            <person name="Sanchez-Porro C.S."/>
            <person name="Ventosa A."/>
        </authorList>
    </citation>
    <scope>NUCLEOTIDE SEQUENCE</scope>
    <source>
        <strain evidence="3">JCM 18369</strain>
    </source>
</reference>
<dbReference type="PANTHER" id="PTHR11927">
    <property type="entry name" value="GALACTOSIDE 2-L-FUCOSYLTRANSFERASE"/>
    <property type="match status" value="1"/>
</dbReference>
<sequence>MTKHLIYTHGGGRLGNQLVNYANLLAFELENPDVDVLDLAIHPHIDQYGSPVLPLGDIREKSPDGLWQAIIRYGWGDGVVERILKHRPLNGLQYQMLHRVANLRTDAQSMIGGNTHAPFSVAGDSLDRVDLDDAQMIRQLKSKRVSVLAGWGVRCWSLVEKYRDRIRDHLQPAPVYLDTARSYIDSLQSSHDFVVGVLIRQGDYRTWNDGRYFFTSPEYRELLQKFEQQHAEKDVCFVIASDESQDDDLFKAESYRFATGDPFGSGHYLENFAELSLCDAVLTPPSTFSTFAAFLGDCPLVPLYDSVVDHGFEQLDRPLLDSLDDEHMSQSIK</sequence>
<comment type="caution">
    <text evidence="3">The sequence shown here is derived from an EMBL/GenBank/DDBJ whole genome shotgun (WGS) entry which is preliminary data.</text>
</comment>